<dbReference type="AlphaFoldDB" id="A0A0M3HRS8"/>
<protein>
    <submittedName>
        <fullName evidence="2">DUF630 domain-containing protein</fullName>
    </submittedName>
</protein>
<accession>A0A0M3HRS8</accession>
<evidence type="ECO:0000313" key="1">
    <source>
        <dbReference type="Proteomes" id="UP000036681"/>
    </source>
</evidence>
<keyword evidence="1" id="KW-1185">Reference proteome</keyword>
<dbReference type="WBParaSite" id="ALUE_0000506201-mRNA-1">
    <property type="protein sequence ID" value="ALUE_0000506201-mRNA-1"/>
    <property type="gene ID" value="ALUE_0000506201"/>
</dbReference>
<dbReference type="Proteomes" id="UP000036681">
    <property type="component" value="Unplaced"/>
</dbReference>
<sequence length="187" mass="20932">MVTWFLIDGWSKYRLSHSLFIEVRPGRLCQFVSRPTGPVRPHSCKIILVFRGFDLIPSNELGGCVGEDSASPCSDPFVDIVPILEASKSYSPTCLQSVPKIKEEKDAEERRAMAEAAFTEWLVRVVLHRGKKLRSIYVKMLVNGCSTYGWLDPIPPTKITITATKCLAVSIVTAAEFCKLFLRMIPP</sequence>
<evidence type="ECO:0000313" key="2">
    <source>
        <dbReference type="WBParaSite" id="ALUE_0000506201-mRNA-1"/>
    </source>
</evidence>
<organism evidence="1 2">
    <name type="scientific">Ascaris lumbricoides</name>
    <name type="common">Giant roundworm</name>
    <dbReference type="NCBI Taxonomy" id="6252"/>
    <lineage>
        <taxon>Eukaryota</taxon>
        <taxon>Metazoa</taxon>
        <taxon>Ecdysozoa</taxon>
        <taxon>Nematoda</taxon>
        <taxon>Chromadorea</taxon>
        <taxon>Rhabditida</taxon>
        <taxon>Spirurina</taxon>
        <taxon>Ascaridomorpha</taxon>
        <taxon>Ascaridoidea</taxon>
        <taxon>Ascarididae</taxon>
        <taxon>Ascaris</taxon>
    </lineage>
</organism>
<reference evidence="2" key="1">
    <citation type="submission" date="2017-02" db="UniProtKB">
        <authorList>
            <consortium name="WormBaseParasite"/>
        </authorList>
    </citation>
    <scope>IDENTIFICATION</scope>
</reference>
<name>A0A0M3HRS8_ASCLU</name>
<proteinExistence type="predicted"/>